<sequence length="361" mass="38905">MNRRVRTRSAAMLAVLLVALGLLGGVAVPAWATARDSTAMASAAFDQAEEDRLFVRFLALYDPRALVRTAAWNALTSSNVPAAIDRFFTSGFPYAVSRSQELAARNLDFAKRIVATHPAEFSPEVHAAAQYAINSGTTALDTFARTGYAAAKERDRIAREASGDHAAGLLQADRDFVVQLREHDPGAQVRAAAGLALRAEATDADVVEFYAYDWAAAASVDLQTHQTQCANNDMIWRSKIKTLLADAQAAHAAALAAEGEARELARETAARAWRTLGAQAEPARSTWDTAVEVAERQAANWQQVALAAAAAADNPNWESITVSAQANGQQWTNEHVNATRQAAYWTSLYEMALAGERDMTS</sequence>
<organism evidence="1 2">
    <name type="scientific">Micromonospora pisi</name>
    <dbReference type="NCBI Taxonomy" id="589240"/>
    <lineage>
        <taxon>Bacteria</taxon>
        <taxon>Bacillati</taxon>
        <taxon>Actinomycetota</taxon>
        <taxon>Actinomycetes</taxon>
        <taxon>Micromonosporales</taxon>
        <taxon>Micromonosporaceae</taxon>
        <taxon>Micromonospora</taxon>
    </lineage>
</organism>
<protein>
    <submittedName>
        <fullName evidence="1">Uncharacterized protein</fullName>
    </submittedName>
</protein>
<comment type="caution">
    <text evidence="1">The sequence shown here is derived from an EMBL/GenBank/DDBJ whole genome shotgun (WGS) entry which is preliminary data.</text>
</comment>
<reference evidence="1 2" key="1">
    <citation type="submission" date="2018-10" db="EMBL/GenBank/DDBJ databases">
        <title>Sequencing the genomes of 1000 actinobacteria strains.</title>
        <authorList>
            <person name="Klenk H.-P."/>
        </authorList>
    </citation>
    <scope>NUCLEOTIDE SEQUENCE [LARGE SCALE GENOMIC DNA]</scope>
    <source>
        <strain evidence="1 2">DSM 45175</strain>
    </source>
</reference>
<evidence type="ECO:0000313" key="2">
    <source>
        <dbReference type="Proteomes" id="UP000277671"/>
    </source>
</evidence>
<gene>
    <name evidence="1" type="ORF">BDK92_2645</name>
</gene>
<accession>A0A495JJ35</accession>
<name>A0A495JJ35_9ACTN</name>
<dbReference type="EMBL" id="RBKT01000001">
    <property type="protein sequence ID" value="RKR88332.1"/>
    <property type="molecule type" value="Genomic_DNA"/>
</dbReference>
<dbReference type="AlphaFoldDB" id="A0A495JJ35"/>
<keyword evidence="2" id="KW-1185">Reference proteome</keyword>
<evidence type="ECO:0000313" key="1">
    <source>
        <dbReference type="EMBL" id="RKR88332.1"/>
    </source>
</evidence>
<dbReference type="Proteomes" id="UP000277671">
    <property type="component" value="Unassembled WGS sequence"/>
</dbReference>
<proteinExistence type="predicted"/>